<evidence type="ECO:0000313" key="4">
    <source>
        <dbReference type="Proteomes" id="UP001595593"/>
    </source>
</evidence>
<dbReference type="CDD" id="cd03809">
    <property type="entry name" value="GT4_MtfB-like"/>
    <property type="match status" value="1"/>
</dbReference>
<dbReference type="PANTHER" id="PTHR46401">
    <property type="entry name" value="GLYCOSYLTRANSFERASE WBBK-RELATED"/>
    <property type="match status" value="1"/>
</dbReference>
<proteinExistence type="predicted"/>
<keyword evidence="1" id="KW-0808">Transferase</keyword>
<evidence type="ECO:0000259" key="2">
    <source>
        <dbReference type="Pfam" id="PF00534"/>
    </source>
</evidence>
<feature type="domain" description="Glycosyl transferase family 1" evidence="2">
    <location>
        <begin position="230"/>
        <end position="350"/>
    </location>
</feature>
<protein>
    <submittedName>
        <fullName evidence="3">Glycosyltransferase family 4 protein</fullName>
    </submittedName>
</protein>
<dbReference type="RefSeq" id="WP_379595623.1">
    <property type="nucleotide sequence ID" value="NZ_JBHRTN010000008.1"/>
</dbReference>
<comment type="caution">
    <text evidence="3">The sequence shown here is derived from an EMBL/GenBank/DDBJ whole genome shotgun (WGS) entry which is preliminary data.</text>
</comment>
<dbReference type="Proteomes" id="UP001595593">
    <property type="component" value="Unassembled WGS sequence"/>
</dbReference>
<dbReference type="PANTHER" id="PTHR46401:SF2">
    <property type="entry name" value="GLYCOSYLTRANSFERASE WBBK-RELATED"/>
    <property type="match status" value="1"/>
</dbReference>
<evidence type="ECO:0000256" key="1">
    <source>
        <dbReference type="ARBA" id="ARBA00022679"/>
    </source>
</evidence>
<dbReference type="Gene3D" id="3.40.50.2000">
    <property type="entry name" value="Glycogen Phosphorylase B"/>
    <property type="match status" value="1"/>
</dbReference>
<keyword evidence="4" id="KW-1185">Reference proteome</keyword>
<sequence length="451" mass="49003">MPAELRQDGSHVILDVSRLLGCGRKRTPSGIDRVELAYARRLLTLPEGRCSFVGQELQGGFTLLPRRLISDLVTALEEAWGAGGREGALRRAARIGTIARGRLLLGFGRGELSRLLQREKRPAFLLVSHRALDRAGPIEAMRRAGCAFVPLIHDLIPVTHPEYARPGQAEKHLDRIRTTAALADGIVANSLATAEALEPYLAGRATRPPVLVAPLGIDTPAAPNPAPVSEAVPYFVVLGTIEPRKNHLLLLHLWREMARHLGRATPRLLIIGKRGWENENVLDILERCTALDGVVQELGQLPDQRVAELMRGARALLFPSFAEGYGLPLAEALAAGVPAIASDLPALREVGGDVPDYLDPLDGSAWRDAVLDYASAASPLRAAQLERLGHWQAPCWDEHFRDVAGLLTQVTGWPGVRQGMPRRVLSTRALASRVIRVDRPAVVAVRDVAVP</sequence>
<reference evidence="4" key="1">
    <citation type="journal article" date="2019" name="Int. J. Syst. Evol. Microbiol.">
        <title>The Global Catalogue of Microorganisms (GCM) 10K type strain sequencing project: providing services to taxonomists for standard genome sequencing and annotation.</title>
        <authorList>
            <consortium name="The Broad Institute Genomics Platform"/>
            <consortium name="The Broad Institute Genome Sequencing Center for Infectious Disease"/>
            <person name="Wu L."/>
            <person name="Ma J."/>
        </authorList>
    </citation>
    <scope>NUCLEOTIDE SEQUENCE [LARGE SCALE GENOMIC DNA]</scope>
    <source>
        <strain evidence="4">KCTC 52094</strain>
    </source>
</reference>
<accession>A0ABV7FXL3</accession>
<dbReference type="SUPFAM" id="SSF53756">
    <property type="entry name" value="UDP-Glycosyltransferase/glycogen phosphorylase"/>
    <property type="match status" value="1"/>
</dbReference>
<dbReference type="EMBL" id="JBHRTN010000008">
    <property type="protein sequence ID" value="MFC3125133.1"/>
    <property type="molecule type" value="Genomic_DNA"/>
</dbReference>
<organism evidence="3 4">
    <name type="scientific">Teichococcus globiformis</name>
    <dbReference type="NCBI Taxonomy" id="2307229"/>
    <lineage>
        <taxon>Bacteria</taxon>
        <taxon>Pseudomonadati</taxon>
        <taxon>Pseudomonadota</taxon>
        <taxon>Alphaproteobacteria</taxon>
        <taxon>Acetobacterales</taxon>
        <taxon>Roseomonadaceae</taxon>
        <taxon>Roseomonas</taxon>
    </lineage>
</organism>
<gene>
    <name evidence="3" type="ORF">ACFOD4_08680</name>
</gene>
<dbReference type="Pfam" id="PF00534">
    <property type="entry name" value="Glycos_transf_1"/>
    <property type="match status" value="1"/>
</dbReference>
<evidence type="ECO:0000313" key="3">
    <source>
        <dbReference type="EMBL" id="MFC3125133.1"/>
    </source>
</evidence>
<name>A0ABV7FXL3_9PROT</name>
<dbReference type="InterPro" id="IPR001296">
    <property type="entry name" value="Glyco_trans_1"/>
</dbReference>